<dbReference type="EMBL" id="DF968181">
    <property type="protein sequence ID" value="GAP41125.1"/>
    <property type="molecule type" value="Genomic_DNA"/>
</dbReference>
<keyword evidence="5" id="KW-0201">Cytochrome c-type biogenesis</keyword>
<feature type="transmembrane region" description="Helical" evidence="8">
    <location>
        <begin position="82"/>
        <end position="102"/>
    </location>
</feature>
<dbReference type="Proteomes" id="UP000053370">
    <property type="component" value="Unassembled WGS sequence"/>
</dbReference>
<dbReference type="PRINTS" id="PR01386">
    <property type="entry name" value="CCMCBIOGNSIS"/>
</dbReference>
<feature type="transmembrane region" description="Helical" evidence="8">
    <location>
        <begin position="114"/>
        <end position="132"/>
    </location>
</feature>
<evidence type="ECO:0000256" key="7">
    <source>
        <dbReference type="ARBA" id="ARBA00023136"/>
    </source>
</evidence>
<evidence type="ECO:0000256" key="4">
    <source>
        <dbReference type="ARBA" id="ARBA00022692"/>
    </source>
</evidence>
<keyword evidence="7 8" id="KW-0472">Membrane</keyword>
<dbReference type="PANTHER" id="PTHR30071:SF1">
    <property type="entry name" value="CYTOCHROME B_B6 PROTEIN-RELATED"/>
    <property type="match status" value="1"/>
</dbReference>
<feature type="transmembrane region" description="Helical" evidence="8">
    <location>
        <begin position="184"/>
        <end position="206"/>
    </location>
</feature>
<dbReference type="AlphaFoldDB" id="A0A0S7BKZ2"/>
<feature type="transmembrane region" description="Helical" evidence="8">
    <location>
        <begin position="43"/>
        <end position="70"/>
    </location>
</feature>
<keyword evidence="4 8" id="KW-0812">Transmembrane</keyword>
<dbReference type="GO" id="GO:0005886">
    <property type="term" value="C:plasma membrane"/>
    <property type="evidence" value="ECO:0007669"/>
    <property type="project" value="TreeGrafter"/>
</dbReference>
<dbReference type="GO" id="GO:0017004">
    <property type="term" value="P:cytochrome complex assembly"/>
    <property type="evidence" value="ECO:0007669"/>
    <property type="project" value="UniProtKB-KW"/>
</dbReference>
<evidence type="ECO:0000256" key="8">
    <source>
        <dbReference type="SAM" id="Phobius"/>
    </source>
</evidence>
<keyword evidence="11" id="KW-1185">Reference proteome</keyword>
<organism evidence="10">
    <name type="scientific">Flexilinea flocculi</name>
    <dbReference type="NCBI Taxonomy" id="1678840"/>
    <lineage>
        <taxon>Bacteria</taxon>
        <taxon>Bacillati</taxon>
        <taxon>Chloroflexota</taxon>
        <taxon>Anaerolineae</taxon>
        <taxon>Anaerolineales</taxon>
        <taxon>Anaerolineaceae</taxon>
        <taxon>Flexilinea</taxon>
    </lineage>
</organism>
<comment type="similarity">
    <text evidence="2">Belongs to the CcmC/CycZ/HelC family.</text>
</comment>
<sequence length="232" mass="26729">MQITIPKKYIILDVFAAICILVSFILVMFFTPIEMTMGYVQKIFYFHVAHAWIGMLSFIVAAAASFMYLIRKNSVYDLIAESAVEIGLYFTIIAVISGSIWAKPAWNTWWTWDPRLTTTTIMAFIYAGYQFLRQSLDNPDKKGRILALYCIIGCISVPLTFFSIRGYRSIHPVLIGNTSQGMGMTPPMILMMIISIFSFTVLYLALMQHRFLYAKIKEETEAEKYEMEYEDE</sequence>
<dbReference type="RefSeq" id="WP_236688130.1">
    <property type="nucleotide sequence ID" value="NZ_DF968181.1"/>
</dbReference>
<comment type="subcellular location">
    <subcellularLocation>
        <location evidence="1">Membrane</location>
        <topology evidence="1">Multi-pass membrane protein</topology>
    </subcellularLocation>
</comment>
<evidence type="ECO:0000259" key="9">
    <source>
        <dbReference type="Pfam" id="PF01578"/>
    </source>
</evidence>
<dbReference type="GO" id="GO:0020037">
    <property type="term" value="F:heme binding"/>
    <property type="evidence" value="ECO:0007669"/>
    <property type="project" value="InterPro"/>
</dbReference>
<dbReference type="InterPro" id="IPR045062">
    <property type="entry name" value="Cyt_c_biogenesis_CcsA/CcmC"/>
</dbReference>
<feature type="domain" description="Cytochrome c assembly protein" evidence="9">
    <location>
        <begin position="14"/>
        <end position="168"/>
    </location>
</feature>
<dbReference type="PANTHER" id="PTHR30071">
    <property type="entry name" value="HEME EXPORTER PROTEIN C"/>
    <property type="match status" value="1"/>
</dbReference>
<dbReference type="Pfam" id="PF01578">
    <property type="entry name" value="Cytochrom_C_asm"/>
    <property type="match status" value="1"/>
</dbReference>
<dbReference type="InterPro" id="IPR002541">
    <property type="entry name" value="Cyt_c_assembly"/>
</dbReference>
<evidence type="ECO:0000256" key="5">
    <source>
        <dbReference type="ARBA" id="ARBA00022748"/>
    </source>
</evidence>
<feature type="transmembrane region" description="Helical" evidence="8">
    <location>
        <begin position="144"/>
        <end position="164"/>
    </location>
</feature>
<dbReference type="PATRIC" id="fig|1678840.3.peg.2529"/>
<evidence type="ECO:0000256" key="3">
    <source>
        <dbReference type="ARBA" id="ARBA00016463"/>
    </source>
</evidence>
<keyword evidence="6 8" id="KW-1133">Transmembrane helix</keyword>
<reference evidence="10" key="1">
    <citation type="journal article" date="2015" name="Genome Announc.">
        <title>Draft Genome Sequence of Anaerolineae Strain TC1, a Novel Isolate from a Methanogenic Wastewater Treatment System.</title>
        <authorList>
            <person name="Matsuura N."/>
            <person name="Tourlousse D.M."/>
            <person name="Sun L."/>
            <person name="Toyonaga M."/>
            <person name="Kuroda K."/>
            <person name="Ohashi A."/>
            <person name="Cruz R."/>
            <person name="Yamaguchi T."/>
            <person name="Sekiguchi Y."/>
        </authorList>
    </citation>
    <scope>NUCLEOTIDE SEQUENCE [LARGE SCALE GENOMIC DNA]</scope>
    <source>
        <strain evidence="10">TC1</strain>
    </source>
</reference>
<dbReference type="STRING" id="1678840.ATC1_131107"/>
<evidence type="ECO:0000256" key="6">
    <source>
        <dbReference type="ARBA" id="ARBA00022989"/>
    </source>
</evidence>
<evidence type="ECO:0000256" key="2">
    <source>
        <dbReference type="ARBA" id="ARBA00005840"/>
    </source>
</evidence>
<protein>
    <recommendedName>
        <fullName evidence="3">Heme exporter protein C</fullName>
    </recommendedName>
</protein>
<evidence type="ECO:0000256" key="1">
    <source>
        <dbReference type="ARBA" id="ARBA00004141"/>
    </source>
</evidence>
<evidence type="ECO:0000313" key="10">
    <source>
        <dbReference type="EMBL" id="GAP41125.1"/>
    </source>
</evidence>
<evidence type="ECO:0000313" key="11">
    <source>
        <dbReference type="Proteomes" id="UP000053370"/>
    </source>
</evidence>
<dbReference type="GO" id="GO:0015232">
    <property type="term" value="F:heme transmembrane transporter activity"/>
    <property type="evidence" value="ECO:0007669"/>
    <property type="project" value="InterPro"/>
</dbReference>
<gene>
    <name evidence="10" type="ORF">ATC1_131107</name>
</gene>
<feature type="transmembrane region" description="Helical" evidence="8">
    <location>
        <begin position="9"/>
        <end position="31"/>
    </location>
</feature>
<proteinExistence type="inferred from homology"/>
<name>A0A0S7BKZ2_9CHLR</name>
<dbReference type="InterPro" id="IPR003557">
    <property type="entry name" value="Cyt_c_biogenesis_CcmC"/>
</dbReference>
<accession>A0A0S7BKZ2</accession>